<name>A0ACB9F4F6_CICIN</name>
<comment type="caution">
    <text evidence="1">The sequence shown here is derived from an EMBL/GenBank/DDBJ whole genome shotgun (WGS) entry which is preliminary data.</text>
</comment>
<evidence type="ECO:0000313" key="2">
    <source>
        <dbReference type="Proteomes" id="UP001055811"/>
    </source>
</evidence>
<dbReference type="Proteomes" id="UP001055811">
    <property type="component" value="Linkage Group LG03"/>
</dbReference>
<proteinExistence type="predicted"/>
<reference evidence="1 2" key="2">
    <citation type="journal article" date="2022" name="Mol. Ecol. Resour.">
        <title>The genomes of chicory, endive, great burdock and yacon provide insights into Asteraceae paleo-polyploidization history and plant inulin production.</title>
        <authorList>
            <person name="Fan W."/>
            <person name="Wang S."/>
            <person name="Wang H."/>
            <person name="Wang A."/>
            <person name="Jiang F."/>
            <person name="Liu H."/>
            <person name="Zhao H."/>
            <person name="Xu D."/>
            <person name="Zhang Y."/>
        </authorList>
    </citation>
    <scope>NUCLEOTIDE SEQUENCE [LARGE SCALE GENOMIC DNA]</scope>
    <source>
        <strain evidence="2">cv. Punajuju</strain>
        <tissue evidence="1">Leaves</tissue>
    </source>
</reference>
<keyword evidence="2" id="KW-1185">Reference proteome</keyword>
<dbReference type="EMBL" id="CM042011">
    <property type="protein sequence ID" value="KAI3766109.1"/>
    <property type="molecule type" value="Genomic_DNA"/>
</dbReference>
<reference evidence="2" key="1">
    <citation type="journal article" date="2022" name="Mol. Ecol. Resour.">
        <title>The genomes of chicory, endive, great burdock and yacon provide insights into Asteraceae palaeo-polyploidization history and plant inulin production.</title>
        <authorList>
            <person name="Fan W."/>
            <person name="Wang S."/>
            <person name="Wang H."/>
            <person name="Wang A."/>
            <person name="Jiang F."/>
            <person name="Liu H."/>
            <person name="Zhao H."/>
            <person name="Xu D."/>
            <person name="Zhang Y."/>
        </authorList>
    </citation>
    <scope>NUCLEOTIDE SEQUENCE [LARGE SCALE GENOMIC DNA]</scope>
    <source>
        <strain evidence="2">cv. Punajuju</strain>
    </source>
</reference>
<accession>A0ACB9F4F6</accession>
<gene>
    <name evidence="1" type="ORF">L2E82_16159</name>
</gene>
<organism evidence="1 2">
    <name type="scientific">Cichorium intybus</name>
    <name type="common">Chicory</name>
    <dbReference type="NCBI Taxonomy" id="13427"/>
    <lineage>
        <taxon>Eukaryota</taxon>
        <taxon>Viridiplantae</taxon>
        <taxon>Streptophyta</taxon>
        <taxon>Embryophyta</taxon>
        <taxon>Tracheophyta</taxon>
        <taxon>Spermatophyta</taxon>
        <taxon>Magnoliopsida</taxon>
        <taxon>eudicotyledons</taxon>
        <taxon>Gunneridae</taxon>
        <taxon>Pentapetalae</taxon>
        <taxon>asterids</taxon>
        <taxon>campanulids</taxon>
        <taxon>Asterales</taxon>
        <taxon>Asteraceae</taxon>
        <taxon>Cichorioideae</taxon>
        <taxon>Cichorieae</taxon>
        <taxon>Cichoriinae</taxon>
        <taxon>Cichorium</taxon>
    </lineage>
</organism>
<sequence length="115" mass="13238">MSRRPPFVPLSLKPRTQLAVSPTLLPFSHICLKSASRNSSSKKRPPPSLPPHHRGSSSKIQNRILLNRWFFRIQCFFFEEKADTIDTPSPSWFFLEDSKSDPSKSRVKEMIKGLE</sequence>
<evidence type="ECO:0000313" key="1">
    <source>
        <dbReference type="EMBL" id="KAI3766109.1"/>
    </source>
</evidence>
<protein>
    <submittedName>
        <fullName evidence="1">Uncharacterized protein</fullName>
    </submittedName>
</protein>